<dbReference type="AlphaFoldDB" id="A0AAX2EEU9"/>
<comment type="subcellular location">
    <subcellularLocation>
        <location evidence="2">Spore coat</location>
    </subcellularLocation>
</comment>
<evidence type="ECO:0000313" key="5">
    <source>
        <dbReference type="EMBL" id="SEN18979.1"/>
    </source>
</evidence>
<proteinExistence type="inferred from homology"/>
<dbReference type="PANTHER" id="PTHR39183:SF1">
    <property type="entry name" value="SPORE COAT PROTEIN F-LIKE PROTEIN YHCQ"/>
    <property type="match status" value="1"/>
</dbReference>
<feature type="compositionally biased region" description="Polar residues" evidence="4">
    <location>
        <begin position="1"/>
        <end position="18"/>
    </location>
</feature>
<organism evidence="5 6">
    <name type="scientific">Terribacillus saccharophilus</name>
    <dbReference type="NCBI Taxonomy" id="361277"/>
    <lineage>
        <taxon>Bacteria</taxon>
        <taxon>Bacillati</taxon>
        <taxon>Bacillota</taxon>
        <taxon>Bacilli</taxon>
        <taxon>Bacillales</taxon>
        <taxon>Bacillaceae</taxon>
        <taxon>Terribacillus</taxon>
    </lineage>
</organism>
<dbReference type="EMBL" id="FOCD01000002">
    <property type="protein sequence ID" value="SEN18979.1"/>
    <property type="molecule type" value="Genomic_DNA"/>
</dbReference>
<accession>A0AAX2EEU9</accession>
<reference evidence="5 6" key="1">
    <citation type="submission" date="2016-10" db="EMBL/GenBank/DDBJ databases">
        <authorList>
            <person name="Varghese N."/>
            <person name="Submissions S."/>
        </authorList>
    </citation>
    <scope>NUCLEOTIDE SEQUENCE [LARGE SCALE GENOMIC DNA]</scope>
    <source>
        <strain evidence="5 6">DSM 21619</strain>
    </source>
</reference>
<feature type="region of interest" description="Disordered" evidence="4">
    <location>
        <begin position="1"/>
        <end position="24"/>
    </location>
</feature>
<evidence type="ECO:0000313" key="6">
    <source>
        <dbReference type="Proteomes" id="UP000199735"/>
    </source>
</evidence>
<name>A0AAX2EEU9_9BACI</name>
<dbReference type="Gene3D" id="1.20.1260.10">
    <property type="match status" value="1"/>
</dbReference>
<protein>
    <submittedName>
        <fullName evidence="5">Spore coat protein CotF</fullName>
    </submittedName>
</protein>
<evidence type="ECO:0000256" key="2">
    <source>
        <dbReference type="ARBA" id="ARBA00024325"/>
    </source>
</evidence>
<evidence type="ECO:0000256" key="4">
    <source>
        <dbReference type="SAM" id="MobiDB-lite"/>
    </source>
</evidence>
<keyword evidence="1" id="KW-0749">Sporulation</keyword>
<evidence type="ECO:0000256" key="3">
    <source>
        <dbReference type="ARBA" id="ARBA00024344"/>
    </source>
</evidence>
<dbReference type="InterPro" id="IPR012851">
    <property type="entry name" value="Spore_coat_CotF-like"/>
</dbReference>
<dbReference type="PANTHER" id="PTHR39183">
    <property type="entry name" value="SPORE COAT PROTEIN F-LIKE PROTEIN YHCQ"/>
    <property type="match status" value="1"/>
</dbReference>
<evidence type="ECO:0000256" key="1">
    <source>
        <dbReference type="ARBA" id="ARBA00022969"/>
    </source>
</evidence>
<keyword evidence="5" id="KW-0946">Virion</keyword>
<dbReference type="GO" id="GO:0030435">
    <property type="term" value="P:sporulation resulting in formation of a cellular spore"/>
    <property type="evidence" value="ECO:0007669"/>
    <property type="project" value="UniProtKB-KW"/>
</dbReference>
<dbReference type="Proteomes" id="UP000199735">
    <property type="component" value="Unassembled WGS sequence"/>
</dbReference>
<comment type="caution">
    <text evidence="5">The sequence shown here is derived from an EMBL/GenBank/DDBJ whole genome shotgun (WGS) entry which is preliminary data.</text>
</comment>
<comment type="similarity">
    <text evidence="3">Belongs to the CotF family.</text>
</comment>
<keyword evidence="5" id="KW-0167">Capsid protein</keyword>
<sequence>MENQMQTAQMNQPTTLHGKQNHGGHEIFDTHEILAGMISVMDQYQIFEQHMQDQELKTIAHNQCDFLKQTYNTMVEAFKTGQDPTQPTKQYNMQQGNDVVYGITPSQPKKPNTSVSEVNEQGLSAYMLAQVKGMSSLCAMSACEITNPVLRRVVADTVPNLIEMSYEIFLYQNKHHYYQVPQLQPADQAAMMQSYDTVPLNQTH</sequence>
<gene>
    <name evidence="5" type="ORF">SAMN04489762_1656</name>
</gene>
<dbReference type="InterPro" id="IPR012347">
    <property type="entry name" value="Ferritin-like"/>
</dbReference>
<dbReference type="Pfam" id="PF07875">
    <property type="entry name" value="Coat_F"/>
    <property type="match status" value="1"/>
</dbReference>